<dbReference type="Proteomes" id="UP000712157">
    <property type="component" value="Unassembled WGS sequence"/>
</dbReference>
<evidence type="ECO:0000313" key="1">
    <source>
        <dbReference type="EMBL" id="MBU9735065.1"/>
    </source>
</evidence>
<dbReference type="AlphaFoldDB" id="A0A949JTY4"/>
<gene>
    <name evidence="1" type="ORF">KTH89_00855</name>
</gene>
<comment type="caution">
    <text evidence="1">The sequence shown here is derived from an EMBL/GenBank/DDBJ whole genome shotgun (WGS) entry which is preliminary data.</text>
</comment>
<name>A0A949JTY4_9FIRM</name>
<dbReference type="EMBL" id="JAHQCW010000001">
    <property type="protein sequence ID" value="MBU9735065.1"/>
    <property type="molecule type" value="Genomic_DNA"/>
</dbReference>
<dbReference type="RefSeq" id="WP_158343450.1">
    <property type="nucleotide sequence ID" value="NZ_JAHQCW010000001.1"/>
</dbReference>
<accession>A0A949JTY4</accession>
<reference evidence="1" key="1">
    <citation type="submission" date="2021-06" db="EMBL/GenBank/DDBJ databases">
        <title>Description of novel taxa of the family Lachnospiraceae.</title>
        <authorList>
            <person name="Chaplin A.V."/>
            <person name="Sokolova S.R."/>
            <person name="Pikina A.P."/>
            <person name="Korzhanova M."/>
            <person name="Belova V."/>
            <person name="Korostin D."/>
            <person name="Efimov B.A."/>
        </authorList>
    </citation>
    <scope>NUCLEOTIDE SEQUENCE</scope>
    <source>
        <strain evidence="1">ASD5720</strain>
    </source>
</reference>
<organism evidence="1 2">
    <name type="scientific">Diplocloster agilis</name>
    <dbReference type="NCBI Taxonomy" id="2850323"/>
    <lineage>
        <taxon>Bacteria</taxon>
        <taxon>Bacillati</taxon>
        <taxon>Bacillota</taxon>
        <taxon>Clostridia</taxon>
        <taxon>Lachnospirales</taxon>
        <taxon>Lachnospiraceae</taxon>
        <taxon>Diplocloster</taxon>
    </lineage>
</organism>
<protein>
    <submittedName>
        <fullName evidence="1">Uncharacterized protein</fullName>
    </submittedName>
</protein>
<evidence type="ECO:0000313" key="2">
    <source>
        <dbReference type="Proteomes" id="UP000712157"/>
    </source>
</evidence>
<sequence>MIELNDYIYYCTKCGWFSVPRRDTCPFCQSILKKYDCQTIEFFDLPKEEQKRLFSYVQEIIENSPDFDLKLRNRRLEEEKRYNEESIRKMCRNKVEVKCPYCHSKNTRKIGAGERMVTANLFGLGSQNLGKQWHCRNCGSDF</sequence>
<keyword evidence="2" id="KW-1185">Reference proteome</keyword>
<proteinExistence type="predicted"/>